<feature type="compositionally biased region" description="Acidic residues" evidence="1">
    <location>
        <begin position="121"/>
        <end position="132"/>
    </location>
</feature>
<dbReference type="Proteomes" id="UP000030645">
    <property type="component" value="Unassembled WGS sequence"/>
</dbReference>
<protein>
    <submittedName>
        <fullName evidence="2">Uncharacterized protein</fullName>
    </submittedName>
</protein>
<evidence type="ECO:0000313" key="2">
    <source>
        <dbReference type="EMBL" id="EXC34343.1"/>
    </source>
</evidence>
<feature type="region of interest" description="Disordered" evidence="1">
    <location>
        <begin position="104"/>
        <end position="167"/>
    </location>
</feature>
<sequence length="167" mass="19136">MLKPIRYWACFERDSKGKPIEGESGGNVKACSELIKAQKSHNESRWKPKGRFEFTMAKIEKWKESFQRKDSKKPVLQYSSAGELEDRKIKPFPLFYRRLRKSNQAHAVSVEPGDDRKSEEFFSEEGMLESEGDNYFLSQGGHSSEGESGSHSVSSFRSTDEEEEALN</sequence>
<evidence type="ECO:0000313" key="3">
    <source>
        <dbReference type="Proteomes" id="UP000030645"/>
    </source>
</evidence>
<organism evidence="2 3">
    <name type="scientific">Morus notabilis</name>
    <dbReference type="NCBI Taxonomy" id="981085"/>
    <lineage>
        <taxon>Eukaryota</taxon>
        <taxon>Viridiplantae</taxon>
        <taxon>Streptophyta</taxon>
        <taxon>Embryophyta</taxon>
        <taxon>Tracheophyta</taxon>
        <taxon>Spermatophyta</taxon>
        <taxon>Magnoliopsida</taxon>
        <taxon>eudicotyledons</taxon>
        <taxon>Gunneridae</taxon>
        <taxon>Pentapetalae</taxon>
        <taxon>rosids</taxon>
        <taxon>fabids</taxon>
        <taxon>Rosales</taxon>
        <taxon>Moraceae</taxon>
        <taxon>Moreae</taxon>
        <taxon>Morus</taxon>
    </lineage>
</organism>
<dbReference type="AlphaFoldDB" id="W9SB83"/>
<accession>W9SB83</accession>
<evidence type="ECO:0000256" key="1">
    <source>
        <dbReference type="SAM" id="MobiDB-lite"/>
    </source>
</evidence>
<proteinExistence type="predicted"/>
<keyword evidence="3" id="KW-1185">Reference proteome</keyword>
<feature type="compositionally biased region" description="Low complexity" evidence="1">
    <location>
        <begin position="138"/>
        <end position="155"/>
    </location>
</feature>
<dbReference type="EMBL" id="KE346349">
    <property type="protein sequence ID" value="EXC34343.1"/>
    <property type="molecule type" value="Genomic_DNA"/>
</dbReference>
<gene>
    <name evidence="2" type="ORF">L484_006698</name>
</gene>
<reference evidence="3" key="1">
    <citation type="submission" date="2013-01" db="EMBL/GenBank/DDBJ databases">
        <title>Draft Genome Sequence of a Mulberry Tree, Morus notabilis C.K. Schneid.</title>
        <authorList>
            <person name="He N."/>
            <person name="Zhao S."/>
        </authorList>
    </citation>
    <scope>NUCLEOTIDE SEQUENCE</scope>
</reference>
<name>W9SB83_9ROSA</name>